<proteinExistence type="predicted"/>
<accession>A0ACC8ENK7</accession>
<reference evidence="1 2" key="1">
    <citation type="journal article" date="2016" name="Nat. Commun.">
        <title>Ectomycorrhizal ecology is imprinted in the genome of the dominant symbiotic fungus Cenococcum geophilum.</title>
        <authorList>
            <consortium name="DOE Joint Genome Institute"/>
            <person name="Peter M."/>
            <person name="Kohler A."/>
            <person name="Ohm R.A."/>
            <person name="Kuo A."/>
            <person name="Krutzmann J."/>
            <person name="Morin E."/>
            <person name="Arend M."/>
            <person name="Barry K.W."/>
            <person name="Binder M."/>
            <person name="Choi C."/>
            <person name="Clum A."/>
            <person name="Copeland A."/>
            <person name="Grisel N."/>
            <person name="Haridas S."/>
            <person name="Kipfer T."/>
            <person name="LaButti K."/>
            <person name="Lindquist E."/>
            <person name="Lipzen A."/>
            <person name="Maire R."/>
            <person name="Meier B."/>
            <person name="Mihaltcheva S."/>
            <person name="Molinier V."/>
            <person name="Murat C."/>
            <person name="Poggeler S."/>
            <person name="Quandt C.A."/>
            <person name="Sperisen C."/>
            <person name="Tritt A."/>
            <person name="Tisserant E."/>
            <person name="Crous P.W."/>
            <person name="Henrissat B."/>
            <person name="Nehls U."/>
            <person name="Egli S."/>
            <person name="Spatafora J.W."/>
            <person name="Grigoriev I.V."/>
            <person name="Martin F.M."/>
        </authorList>
    </citation>
    <scope>NUCLEOTIDE SEQUENCE [LARGE SCALE GENOMIC DNA]</scope>
    <source>
        <strain evidence="1 2">1.58</strain>
    </source>
</reference>
<sequence length="283" mass="32695">MYKSWEDTGRDPGNQPNYIEMKSAFESLIRKSEKFLNLCIFIDGVDELDGDHRDLAEFICSLATQHVKVVVSSGPIATCLNVFQNHNCPTLKLQDLTAEDMELFIRDNLAAHPHMVEMTRHFPEETSALVTELKEKAAGVFLWVHLVVRLLINGIESGDDISDLQRKLRSLPPDLRDLYRRMISKMEPDHQIQAAGIFQLLHTWNRYIPDQPFRTIILNFAVQPPSKASSQPIRPLDSRTYQWFCSITEVRISSRYCGCWKFIRKTEIPTHKDRDPPTSPMRK</sequence>
<dbReference type="Proteomes" id="UP000250078">
    <property type="component" value="Unassembled WGS sequence"/>
</dbReference>
<protein>
    <submittedName>
        <fullName evidence="1">Uncharacterized protein</fullName>
    </submittedName>
</protein>
<dbReference type="EMBL" id="KV748267">
    <property type="protein sequence ID" value="OCK87146.1"/>
    <property type="molecule type" value="Genomic_DNA"/>
</dbReference>
<organism evidence="1 2">
    <name type="scientific">Cenococcum geophilum 1.58</name>
    <dbReference type="NCBI Taxonomy" id="794803"/>
    <lineage>
        <taxon>Eukaryota</taxon>
        <taxon>Fungi</taxon>
        <taxon>Dikarya</taxon>
        <taxon>Ascomycota</taxon>
        <taxon>Pezizomycotina</taxon>
        <taxon>Dothideomycetes</taxon>
        <taxon>Pleosporomycetidae</taxon>
        <taxon>Gloniales</taxon>
        <taxon>Gloniaceae</taxon>
        <taxon>Cenococcum</taxon>
    </lineage>
</organism>
<name>A0ACC8ENK7_9PEZI</name>
<keyword evidence="2" id="KW-1185">Reference proteome</keyword>
<evidence type="ECO:0000313" key="1">
    <source>
        <dbReference type="EMBL" id="OCK87146.1"/>
    </source>
</evidence>
<gene>
    <name evidence="1" type="ORF">K441DRAFT_671178</name>
</gene>
<evidence type="ECO:0000313" key="2">
    <source>
        <dbReference type="Proteomes" id="UP000250078"/>
    </source>
</evidence>